<dbReference type="EMBL" id="PKMF04000024">
    <property type="protein sequence ID" value="KAK7857802.1"/>
    <property type="molecule type" value="Genomic_DNA"/>
</dbReference>
<accession>A0AAW0M4Q4</accession>
<evidence type="ECO:0000256" key="1">
    <source>
        <dbReference type="SAM" id="MobiDB-lite"/>
    </source>
</evidence>
<name>A0AAW0M4Q4_QUESU</name>
<evidence type="ECO:0000313" key="3">
    <source>
        <dbReference type="Proteomes" id="UP000237347"/>
    </source>
</evidence>
<proteinExistence type="predicted"/>
<sequence length="63" mass="7014">MAILPNRVDQEHRLNNSNRRVGNKLWSGKMHEVEAALVESCGRSSSFEKSCSPSSSLLPSRKT</sequence>
<feature type="region of interest" description="Disordered" evidence="1">
    <location>
        <begin position="1"/>
        <end position="22"/>
    </location>
</feature>
<evidence type="ECO:0000313" key="2">
    <source>
        <dbReference type="EMBL" id="KAK7857802.1"/>
    </source>
</evidence>
<organism evidence="2 3">
    <name type="scientific">Quercus suber</name>
    <name type="common">Cork oak</name>
    <dbReference type="NCBI Taxonomy" id="58331"/>
    <lineage>
        <taxon>Eukaryota</taxon>
        <taxon>Viridiplantae</taxon>
        <taxon>Streptophyta</taxon>
        <taxon>Embryophyta</taxon>
        <taxon>Tracheophyta</taxon>
        <taxon>Spermatophyta</taxon>
        <taxon>Magnoliopsida</taxon>
        <taxon>eudicotyledons</taxon>
        <taxon>Gunneridae</taxon>
        <taxon>Pentapetalae</taxon>
        <taxon>rosids</taxon>
        <taxon>fabids</taxon>
        <taxon>Fagales</taxon>
        <taxon>Fagaceae</taxon>
        <taxon>Quercus</taxon>
    </lineage>
</organism>
<dbReference type="Proteomes" id="UP000237347">
    <property type="component" value="Unassembled WGS sequence"/>
</dbReference>
<gene>
    <name evidence="2" type="ORF">CFP56_015892</name>
</gene>
<dbReference type="AlphaFoldDB" id="A0AAW0M4Q4"/>
<keyword evidence="3" id="KW-1185">Reference proteome</keyword>
<reference evidence="2 3" key="1">
    <citation type="journal article" date="2018" name="Sci. Data">
        <title>The draft genome sequence of cork oak.</title>
        <authorList>
            <person name="Ramos A.M."/>
            <person name="Usie A."/>
            <person name="Barbosa P."/>
            <person name="Barros P.M."/>
            <person name="Capote T."/>
            <person name="Chaves I."/>
            <person name="Simoes F."/>
            <person name="Abreu I."/>
            <person name="Carrasquinho I."/>
            <person name="Faro C."/>
            <person name="Guimaraes J.B."/>
            <person name="Mendonca D."/>
            <person name="Nobrega F."/>
            <person name="Rodrigues L."/>
            <person name="Saibo N.J.M."/>
            <person name="Varela M.C."/>
            <person name="Egas C."/>
            <person name="Matos J."/>
            <person name="Miguel C.M."/>
            <person name="Oliveira M.M."/>
            <person name="Ricardo C.P."/>
            <person name="Goncalves S."/>
        </authorList>
    </citation>
    <scope>NUCLEOTIDE SEQUENCE [LARGE SCALE GENOMIC DNA]</scope>
    <source>
        <strain evidence="3">cv. HL8</strain>
    </source>
</reference>
<protein>
    <submittedName>
        <fullName evidence="2">Uncharacterized protein</fullName>
    </submittedName>
</protein>
<comment type="caution">
    <text evidence="2">The sequence shown here is derived from an EMBL/GenBank/DDBJ whole genome shotgun (WGS) entry which is preliminary data.</text>
</comment>